<feature type="transmembrane region" description="Helical" evidence="8">
    <location>
        <begin position="667"/>
        <end position="691"/>
    </location>
</feature>
<keyword evidence="3 8" id="KW-0812">Transmembrane</keyword>
<evidence type="ECO:0000313" key="10">
    <source>
        <dbReference type="EMBL" id="MBO2443622.1"/>
    </source>
</evidence>
<feature type="domain" description="ABC3 transporter permease C-terminal" evidence="9">
    <location>
        <begin position="671"/>
        <end position="785"/>
    </location>
</feature>
<evidence type="ECO:0000313" key="11">
    <source>
        <dbReference type="Proteomes" id="UP000666915"/>
    </source>
</evidence>
<dbReference type="Pfam" id="PF02687">
    <property type="entry name" value="FtsX"/>
    <property type="match status" value="2"/>
</dbReference>
<feature type="transmembrane region" description="Helical" evidence="8">
    <location>
        <begin position="423"/>
        <end position="444"/>
    </location>
</feature>
<dbReference type="Proteomes" id="UP000666915">
    <property type="component" value="Unassembled WGS sequence"/>
</dbReference>
<dbReference type="PANTHER" id="PTHR30572">
    <property type="entry name" value="MEMBRANE COMPONENT OF TRANSPORTER-RELATED"/>
    <property type="match status" value="1"/>
</dbReference>
<comment type="caution">
    <text evidence="10">The sequence shown here is derived from an EMBL/GenBank/DDBJ whole genome shotgun (WGS) entry which is preliminary data.</text>
</comment>
<name>A0ABS3RBL8_9ACTN</name>
<keyword evidence="5 8" id="KW-0472">Membrane</keyword>
<feature type="transmembrane region" description="Helical" evidence="8">
    <location>
        <begin position="344"/>
        <end position="365"/>
    </location>
</feature>
<evidence type="ECO:0000256" key="1">
    <source>
        <dbReference type="ARBA" id="ARBA00004651"/>
    </source>
</evidence>
<organism evidence="10 11">
    <name type="scientific">Actinomadura nitritigenes</name>
    <dbReference type="NCBI Taxonomy" id="134602"/>
    <lineage>
        <taxon>Bacteria</taxon>
        <taxon>Bacillati</taxon>
        <taxon>Actinomycetota</taxon>
        <taxon>Actinomycetes</taxon>
        <taxon>Streptosporangiales</taxon>
        <taxon>Thermomonosporaceae</taxon>
        <taxon>Actinomadura</taxon>
    </lineage>
</organism>
<comment type="similarity">
    <text evidence="6">Belongs to the ABC-4 integral membrane protein family.</text>
</comment>
<keyword evidence="11" id="KW-1185">Reference proteome</keyword>
<evidence type="ECO:0000256" key="3">
    <source>
        <dbReference type="ARBA" id="ARBA00022692"/>
    </source>
</evidence>
<evidence type="ECO:0000256" key="6">
    <source>
        <dbReference type="ARBA" id="ARBA00038076"/>
    </source>
</evidence>
<accession>A0ABS3RBL8</accession>
<dbReference type="InterPro" id="IPR003838">
    <property type="entry name" value="ABC3_permease_C"/>
</dbReference>
<evidence type="ECO:0000256" key="5">
    <source>
        <dbReference type="ARBA" id="ARBA00023136"/>
    </source>
</evidence>
<feature type="transmembrane region" description="Helical" evidence="8">
    <location>
        <begin position="712"/>
        <end position="741"/>
    </location>
</feature>
<feature type="transmembrane region" description="Helical" evidence="8">
    <location>
        <begin position="254"/>
        <end position="280"/>
    </location>
</feature>
<feature type="transmembrane region" description="Helical" evidence="8">
    <location>
        <begin position="25"/>
        <end position="47"/>
    </location>
</feature>
<gene>
    <name evidence="10" type="ORF">J4557_39455</name>
</gene>
<evidence type="ECO:0000256" key="4">
    <source>
        <dbReference type="ARBA" id="ARBA00022989"/>
    </source>
</evidence>
<feature type="transmembrane region" description="Helical" evidence="8">
    <location>
        <begin position="301"/>
        <end position="324"/>
    </location>
</feature>
<dbReference type="RefSeq" id="WP_208271932.1">
    <property type="nucleotide sequence ID" value="NZ_BAAAGM010000048.1"/>
</dbReference>
<evidence type="ECO:0000259" key="9">
    <source>
        <dbReference type="Pfam" id="PF02687"/>
    </source>
</evidence>
<feature type="transmembrane region" description="Helical" evidence="8">
    <location>
        <begin position="761"/>
        <end position="783"/>
    </location>
</feature>
<keyword evidence="2" id="KW-1003">Cell membrane</keyword>
<dbReference type="InterPro" id="IPR050250">
    <property type="entry name" value="Macrolide_Exporter_MacB"/>
</dbReference>
<keyword evidence="4 8" id="KW-1133">Transmembrane helix</keyword>
<evidence type="ECO:0000256" key="2">
    <source>
        <dbReference type="ARBA" id="ARBA00022475"/>
    </source>
</evidence>
<protein>
    <submittedName>
        <fullName evidence="10">ABC transporter permease</fullName>
    </submittedName>
</protein>
<reference evidence="10 11" key="1">
    <citation type="submission" date="2021-03" db="EMBL/GenBank/DDBJ databases">
        <authorList>
            <person name="Kanchanasin P."/>
            <person name="Saeng-In P."/>
            <person name="Phongsopitanun W."/>
            <person name="Yuki M."/>
            <person name="Kudo T."/>
            <person name="Ohkuma M."/>
            <person name="Tanasupawat S."/>
        </authorList>
    </citation>
    <scope>NUCLEOTIDE SEQUENCE [LARGE SCALE GENOMIC DNA]</scope>
    <source>
        <strain evidence="10 11">L46</strain>
    </source>
</reference>
<evidence type="ECO:0000256" key="7">
    <source>
        <dbReference type="SAM" id="MobiDB-lite"/>
    </source>
</evidence>
<comment type="subcellular location">
    <subcellularLocation>
        <location evidence="1">Cell membrane</location>
        <topology evidence="1">Multi-pass membrane protein</topology>
    </subcellularLocation>
</comment>
<dbReference type="PANTHER" id="PTHR30572:SF4">
    <property type="entry name" value="ABC TRANSPORTER PERMEASE YTRF"/>
    <property type="match status" value="1"/>
</dbReference>
<evidence type="ECO:0000256" key="8">
    <source>
        <dbReference type="SAM" id="Phobius"/>
    </source>
</evidence>
<feature type="domain" description="ABC3 transporter permease C-terminal" evidence="9">
    <location>
        <begin position="257"/>
        <end position="372"/>
    </location>
</feature>
<dbReference type="EMBL" id="JAGEOK010000035">
    <property type="protein sequence ID" value="MBO2443622.1"/>
    <property type="molecule type" value="Genomic_DNA"/>
</dbReference>
<proteinExistence type="inferred from homology"/>
<feature type="region of interest" description="Disordered" evidence="7">
    <location>
        <begin position="461"/>
        <end position="492"/>
    </location>
</feature>
<sequence length="800" mass="79818">MSAPFTGSALGRVVRSGVGRRRVQTLVVALATLMSVASAVVAGSLVVASSAPFDHAFARDRGAHLTAQIDAGKATAAQAAATARLPGVTASAGPFPVTVVALTAQGGGHLPELTVAGRSSPAGPVDRLEITAGRWPTAPDEIVMPPQGPPDASLGATVTAPGGRTLKVVGQARSVTGSADAWTTPAGAAALRSAKAPATAQMLYRFSGSPGKSALAADRAKVAAALPAGALAGAQSYLDAKYVADRQAATFVPFLMAFGALGLGMAVIVVAGVVGGMVGANLRRIGILKAIGCTPAEVVRAYVAQALVPAAAGTLLGVVLGNLIAYPLLGDVQQVYGTTGLSVAWWVDAAVAAGALLVVAAAALVPALRAGRLRTVEAIAVGRAPGTGRGRRAQRIAGRLPLPRAVTLGFATPFARPVRSASMLAAVLFGTAAATFAIGLAVSLNVIGAARDPAANAAVSVMSGGPAPQGPGQGPGQAPPPAAPGQGLGQGPPLMDGAKVGAAISAQPGTASFYGTRTAQVTVTGVVGAVQLRLYQDDLRAGAYEIIAGHWITGPGQAVVPTRFLDMTGHRIGDTITVLDQGTAVRLRIVGEAFDLQNDGMRVHAAASSFPVAGKRNAAEEYLVRLKPGVSTASYLSGLNRALEPLGAQAVPTADDVSSVIVVLDSLAALLTLMLVTVAGLGVLNAVVLDTRERVHDLGVCKAIGMSPRQTIAMVLASVAGLGAVGGLAGLPVGVALHHLVMPLMGDAAGTRLTAHMVAVYHVPLLVPLALGGIAIAVLGALLPAGWAAKARTATALRTE</sequence>